<dbReference type="Proteomes" id="UP000176185">
    <property type="component" value="Unassembled WGS sequence"/>
</dbReference>
<evidence type="ECO:0000313" key="2">
    <source>
        <dbReference type="EMBL" id="OGC80331.1"/>
    </source>
</evidence>
<dbReference type="Gene3D" id="3.60.15.10">
    <property type="entry name" value="Ribonuclease Z/Hydroxyacylglutathione hydrolase-like"/>
    <property type="match status" value="1"/>
</dbReference>
<protein>
    <recommendedName>
        <fullName evidence="1">Metallo-beta-lactamase domain-containing protein</fullName>
    </recommendedName>
</protein>
<dbReference type="PROSITE" id="PS51257">
    <property type="entry name" value="PROKAR_LIPOPROTEIN"/>
    <property type="match status" value="1"/>
</dbReference>
<dbReference type="InterPro" id="IPR036866">
    <property type="entry name" value="RibonucZ/Hydroxyglut_hydro"/>
</dbReference>
<evidence type="ECO:0000313" key="3">
    <source>
        <dbReference type="Proteomes" id="UP000176185"/>
    </source>
</evidence>
<dbReference type="SUPFAM" id="SSF56281">
    <property type="entry name" value="Metallo-hydrolase/oxidoreductase"/>
    <property type="match status" value="1"/>
</dbReference>
<sequence>MPRLAISREKILLGLVGALLLACISVWAAVYAATLSGELTFAVLDVGQGDALFIESPTGVQVLIDGGPDSSVLRELPKVMGTFDRSIDAVIATHPDADHIAGLVDVLRRYEVGVFIEPGIPKPTATAKALEQEVVDEKIPRYIARRGMILDLGGGAKLFILFPDHDVSALASNKVNEGGIVARLVYGDASALLTADVPKFVEYQVATLESENLESDILKIGHHGSRTSTSDILLQSVKPALALISLGKNNKFGHPHQEVLETLARFGVEVLRTDEEGTIIFHSSGETFVREH</sequence>
<dbReference type="SMART" id="SM00849">
    <property type="entry name" value="Lactamase_B"/>
    <property type="match status" value="1"/>
</dbReference>
<dbReference type="Pfam" id="PF00753">
    <property type="entry name" value="Lactamase_B"/>
    <property type="match status" value="1"/>
</dbReference>
<dbReference type="CDD" id="cd07731">
    <property type="entry name" value="ComA-like_MBL-fold"/>
    <property type="match status" value="1"/>
</dbReference>
<dbReference type="AlphaFoldDB" id="A0A1F4XF87"/>
<reference evidence="2 3" key="1">
    <citation type="journal article" date="2016" name="Nat. Commun.">
        <title>Thousands of microbial genomes shed light on interconnected biogeochemical processes in an aquifer system.</title>
        <authorList>
            <person name="Anantharaman K."/>
            <person name="Brown C.T."/>
            <person name="Hug L.A."/>
            <person name="Sharon I."/>
            <person name="Castelle C.J."/>
            <person name="Probst A.J."/>
            <person name="Thomas B.C."/>
            <person name="Singh A."/>
            <person name="Wilkins M.J."/>
            <person name="Karaoz U."/>
            <person name="Brodie E.L."/>
            <person name="Williams K.H."/>
            <person name="Hubbard S.S."/>
            <person name="Banfield J.F."/>
        </authorList>
    </citation>
    <scope>NUCLEOTIDE SEQUENCE [LARGE SCALE GENOMIC DNA]</scope>
</reference>
<dbReference type="InterPro" id="IPR001279">
    <property type="entry name" value="Metallo-B-lactamas"/>
</dbReference>
<gene>
    <name evidence="2" type="ORF">A2943_01020</name>
</gene>
<dbReference type="PANTHER" id="PTHR30619">
    <property type="entry name" value="DNA INTERNALIZATION/COMPETENCE PROTEIN COMEC/REC2"/>
    <property type="match status" value="1"/>
</dbReference>
<dbReference type="InterPro" id="IPR052159">
    <property type="entry name" value="Competence_DNA_uptake"/>
</dbReference>
<accession>A0A1F4XF87</accession>
<dbReference type="STRING" id="1797243.A2943_01020"/>
<comment type="caution">
    <text evidence="2">The sequence shown here is derived from an EMBL/GenBank/DDBJ whole genome shotgun (WGS) entry which is preliminary data.</text>
</comment>
<proteinExistence type="predicted"/>
<dbReference type="InterPro" id="IPR035681">
    <property type="entry name" value="ComA-like_MBL"/>
</dbReference>
<organism evidence="2 3">
    <name type="scientific">Candidatus Adlerbacteria bacterium RIFCSPLOWO2_01_FULL_51_16</name>
    <dbReference type="NCBI Taxonomy" id="1797243"/>
    <lineage>
        <taxon>Bacteria</taxon>
        <taxon>Candidatus Adleribacteriota</taxon>
    </lineage>
</organism>
<dbReference type="EMBL" id="MEWX01000025">
    <property type="protein sequence ID" value="OGC80331.1"/>
    <property type="molecule type" value="Genomic_DNA"/>
</dbReference>
<name>A0A1F4XF87_9BACT</name>
<evidence type="ECO:0000259" key="1">
    <source>
        <dbReference type="SMART" id="SM00849"/>
    </source>
</evidence>
<dbReference type="PANTHER" id="PTHR30619:SF1">
    <property type="entry name" value="RECOMBINATION PROTEIN 2"/>
    <property type="match status" value="1"/>
</dbReference>
<feature type="domain" description="Metallo-beta-lactamase" evidence="1">
    <location>
        <begin position="48"/>
        <end position="248"/>
    </location>
</feature>